<dbReference type="Pfam" id="PF22061">
    <property type="entry name" value="CSN7_HB_subdom"/>
    <property type="match status" value="1"/>
</dbReference>
<dbReference type="OrthoDB" id="10265275at2759"/>
<comment type="similarity">
    <text evidence="1">Belongs to the CSN7/EIF3M family. CSN7 subfamily.</text>
</comment>
<dbReference type="Proteomes" id="UP000193920">
    <property type="component" value="Unassembled WGS sequence"/>
</dbReference>
<sequence>MTDTGLNSRLETFLILAKTSKGLGCAKIIKDATEDSSIYTFTELLESPNIAALENSEEYAKNYEVLKLFAYGTYQDYKNSPDKYIPLSEKQLIKLKLLSLVTLSSQSKILKYDSLLEYLDIPNVRELEDLLINAIYQNIIHGKLDQRNKQVDIEYTMSRDLEAKQIIYIKNILSNWLNTSETVIEKLDQEIARIDKEVSAKITIQEKYDNDITDLIKRYKLEAINDAELKFKNSITKKDKMKQPY</sequence>
<proteinExistence type="inferred from homology"/>
<reference evidence="4 5" key="1">
    <citation type="submission" date="2016-08" db="EMBL/GenBank/DDBJ databases">
        <title>A Parts List for Fungal Cellulosomes Revealed by Comparative Genomics.</title>
        <authorList>
            <consortium name="DOE Joint Genome Institute"/>
            <person name="Haitjema C.H."/>
            <person name="Gilmore S.P."/>
            <person name="Henske J.K."/>
            <person name="Solomon K.V."/>
            <person name="De Groot R."/>
            <person name="Kuo A."/>
            <person name="Mondo S.J."/>
            <person name="Salamov A.A."/>
            <person name="Labutti K."/>
            <person name="Zhao Z."/>
            <person name="Chiniquy J."/>
            <person name="Barry K."/>
            <person name="Brewer H.M."/>
            <person name="Purvine S.O."/>
            <person name="Wright A.T."/>
            <person name="Boxma B."/>
            <person name="Van Alen T."/>
            <person name="Hackstein J.H."/>
            <person name="Baker S.E."/>
            <person name="Grigoriev I.V."/>
            <person name="O'Malley M.A."/>
        </authorList>
    </citation>
    <scope>NUCLEOTIDE SEQUENCE [LARGE SCALE GENOMIC DNA]</scope>
    <source>
        <strain evidence="4 5">G1</strain>
    </source>
</reference>
<dbReference type="Pfam" id="PF01399">
    <property type="entry name" value="PCI"/>
    <property type="match status" value="1"/>
</dbReference>
<dbReference type="STRING" id="1754190.A0A1Y2AVK6"/>
<dbReference type="PANTHER" id="PTHR15350:SF5">
    <property type="entry name" value="COP9 SIGNALOSOME COMPLEX SUBUNIT 7"/>
    <property type="match status" value="1"/>
</dbReference>
<dbReference type="AlphaFoldDB" id="A0A1Y2AVK6"/>
<feature type="domain" description="PCI" evidence="3">
    <location>
        <begin position="1"/>
        <end position="158"/>
    </location>
</feature>
<evidence type="ECO:0000313" key="4">
    <source>
        <dbReference type="EMBL" id="ORY26562.1"/>
    </source>
</evidence>
<protein>
    <recommendedName>
        <fullName evidence="3">PCI domain-containing protein</fullName>
    </recommendedName>
</protein>
<gene>
    <name evidence="4" type="ORF">LY90DRAFT_461456</name>
</gene>
<dbReference type="InterPro" id="IPR045237">
    <property type="entry name" value="COPS7/eIF3m"/>
</dbReference>
<dbReference type="InterPro" id="IPR000717">
    <property type="entry name" value="PCI_dom"/>
</dbReference>
<keyword evidence="5" id="KW-1185">Reference proteome</keyword>
<keyword evidence="2" id="KW-0736">Signalosome</keyword>
<comment type="caution">
    <text evidence="4">The sequence shown here is derived from an EMBL/GenBank/DDBJ whole genome shotgun (WGS) entry which is preliminary data.</text>
</comment>
<evidence type="ECO:0000256" key="2">
    <source>
        <dbReference type="ARBA" id="ARBA00022790"/>
    </source>
</evidence>
<accession>A0A1Y2AVK6</accession>
<evidence type="ECO:0000256" key="1">
    <source>
        <dbReference type="ARBA" id="ARBA00008482"/>
    </source>
</evidence>
<dbReference type="GO" id="GO:0008180">
    <property type="term" value="C:COP9 signalosome"/>
    <property type="evidence" value="ECO:0007669"/>
    <property type="project" value="UniProtKB-KW"/>
</dbReference>
<dbReference type="PANTHER" id="PTHR15350">
    <property type="entry name" value="COP9 SIGNALOSOME COMPLEX SUBUNIT 7/DENDRITIC CELL PROTEIN GA17"/>
    <property type="match status" value="1"/>
</dbReference>
<evidence type="ECO:0000259" key="3">
    <source>
        <dbReference type="PROSITE" id="PS50250"/>
    </source>
</evidence>
<dbReference type="EMBL" id="MCOG01000201">
    <property type="protein sequence ID" value="ORY26562.1"/>
    <property type="molecule type" value="Genomic_DNA"/>
</dbReference>
<evidence type="ECO:0000313" key="5">
    <source>
        <dbReference type="Proteomes" id="UP000193920"/>
    </source>
</evidence>
<dbReference type="SMART" id="SM00088">
    <property type="entry name" value="PINT"/>
    <property type="match status" value="1"/>
</dbReference>
<name>A0A1Y2AVK6_9FUNG</name>
<organism evidence="4 5">
    <name type="scientific">Neocallimastix californiae</name>
    <dbReference type="NCBI Taxonomy" id="1754190"/>
    <lineage>
        <taxon>Eukaryota</taxon>
        <taxon>Fungi</taxon>
        <taxon>Fungi incertae sedis</taxon>
        <taxon>Chytridiomycota</taxon>
        <taxon>Chytridiomycota incertae sedis</taxon>
        <taxon>Neocallimastigomycetes</taxon>
        <taxon>Neocallimastigales</taxon>
        <taxon>Neocallimastigaceae</taxon>
        <taxon>Neocallimastix</taxon>
    </lineage>
</organism>
<dbReference type="PROSITE" id="PS50250">
    <property type="entry name" value="PCI"/>
    <property type="match status" value="1"/>
</dbReference>